<comment type="function">
    <text evidence="4">Catalyzes the reduction of 1-pyrroline-5-carboxylate (PCA) to L-proline.</text>
</comment>
<evidence type="ECO:0000256" key="3">
    <source>
        <dbReference type="ARBA" id="ARBA00023002"/>
    </source>
</evidence>
<dbReference type="GO" id="GO:0004735">
    <property type="term" value="F:pyrroline-5-carboxylate reductase activity"/>
    <property type="evidence" value="ECO:0007669"/>
    <property type="project" value="UniProtKB-UniRule"/>
</dbReference>
<dbReference type="RefSeq" id="WP_096429755.1">
    <property type="nucleotide sequence ID" value="NZ_NTJD01000001.1"/>
</dbReference>
<dbReference type="EMBL" id="NTJD01000001">
    <property type="protein sequence ID" value="PCD77749.1"/>
    <property type="molecule type" value="Genomic_DNA"/>
</dbReference>
<dbReference type="AlphaFoldDB" id="A0A2A4CUC3"/>
<evidence type="ECO:0000313" key="8">
    <source>
        <dbReference type="Proteomes" id="UP000243507"/>
    </source>
</evidence>
<evidence type="ECO:0000259" key="5">
    <source>
        <dbReference type="Pfam" id="PF03807"/>
    </source>
</evidence>
<dbReference type="HAMAP" id="MF_01925">
    <property type="entry name" value="P5C_reductase"/>
    <property type="match status" value="1"/>
</dbReference>
<protein>
    <recommendedName>
        <fullName evidence="4">Pyrroline-5-carboxylate reductase</fullName>
        <shortName evidence="4">P5C reductase</shortName>
        <shortName evidence="4">P5CR</shortName>
        <ecNumber evidence="4">1.5.1.2</ecNumber>
    </recommendedName>
    <alternativeName>
        <fullName evidence="4">PCA reductase</fullName>
    </alternativeName>
</protein>
<dbReference type="PIRSF" id="PIRSF000193">
    <property type="entry name" value="Pyrrol-5-carb_rd"/>
    <property type="match status" value="1"/>
</dbReference>
<keyword evidence="4" id="KW-0028">Amino-acid biosynthesis</keyword>
<dbReference type="EC" id="1.5.1.2" evidence="4"/>
<sequence length="256" mass="26685">MKIGIIGGCGWIGAALGRALVETGTVAAPELIILRRDGRPGTYFGHAVSWARDAAELVERADVIIVSVRPEDWPALALEAHGKLVISMMAGVPISALGPRSIRAMPNAAAEIRAGYTPWVAGPAASPADKAQARAILSVTGGEDELTEEDHLDLMTALSGSGSAYPALMAVAMMEFLRAAGLSREVAERAAEAVICDAAQLLKGKMHEAPALVQAFIDYAGTTAVGLNKAEEAGFSRAIQAALEAATERAREMRAD</sequence>
<comment type="catalytic activity">
    <reaction evidence="4">
        <text>L-proline + NAD(+) = (S)-1-pyrroline-5-carboxylate + NADH + 2 H(+)</text>
        <dbReference type="Rhea" id="RHEA:14105"/>
        <dbReference type="ChEBI" id="CHEBI:15378"/>
        <dbReference type="ChEBI" id="CHEBI:17388"/>
        <dbReference type="ChEBI" id="CHEBI:57540"/>
        <dbReference type="ChEBI" id="CHEBI:57945"/>
        <dbReference type="ChEBI" id="CHEBI:60039"/>
        <dbReference type="EC" id="1.5.1.2"/>
    </reaction>
</comment>
<evidence type="ECO:0000256" key="1">
    <source>
        <dbReference type="ARBA" id="ARBA00005525"/>
    </source>
</evidence>
<dbReference type="Gene3D" id="1.10.3730.10">
    <property type="entry name" value="ProC C-terminal domain-like"/>
    <property type="match status" value="1"/>
</dbReference>
<accession>A0A2A4CUC3</accession>
<comment type="subcellular location">
    <subcellularLocation>
        <location evidence="4">Cytoplasm</location>
    </subcellularLocation>
</comment>
<dbReference type="Pfam" id="PF14748">
    <property type="entry name" value="P5CR_dimer"/>
    <property type="match status" value="1"/>
</dbReference>
<dbReference type="GO" id="GO:0005737">
    <property type="term" value="C:cytoplasm"/>
    <property type="evidence" value="ECO:0007669"/>
    <property type="project" value="UniProtKB-SubCell"/>
</dbReference>
<feature type="domain" description="Pyrroline-5-carboxylate reductase catalytic N-terminal" evidence="5">
    <location>
        <begin position="2"/>
        <end position="91"/>
    </location>
</feature>
<dbReference type="InterPro" id="IPR008927">
    <property type="entry name" value="6-PGluconate_DH-like_C_sf"/>
</dbReference>
<evidence type="ECO:0000313" key="7">
    <source>
        <dbReference type="EMBL" id="PCD77749.1"/>
    </source>
</evidence>
<dbReference type="InterPro" id="IPR036291">
    <property type="entry name" value="NAD(P)-bd_dom_sf"/>
</dbReference>
<dbReference type="OrthoDB" id="8418678at2"/>
<keyword evidence="8" id="KW-1185">Reference proteome</keyword>
<dbReference type="Gene3D" id="3.40.50.720">
    <property type="entry name" value="NAD(P)-binding Rossmann-like Domain"/>
    <property type="match status" value="1"/>
</dbReference>
<dbReference type="InterPro" id="IPR000304">
    <property type="entry name" value="Pyrroline-COOH_reductase"/>
</dbReference>
<name>A0A2A4CUC3_9RHOB</name>
<keyword evidence="2 4" id="KW-0521">NADP</keyword>
<organism evidence="7 8">
    <name type="scientific">Pseudothioclava arenosa</name>
    <dbReference type="NCBI Taxonomy" id="1795308"/>
    <lineage>
        <taxon>Bacteria</taxon>
        <taxon>Pseudomonadati</taxon>
        <taxon>Pseudomonadota</taxon>
        <taxon>Alphaproteobacteria</taxon>
        <taxon>Rhodobacterales</taxon>
        <taxon>Paracoccaceae</taxon>
        <taxon>Pseudothioclava</taxon>
    </lineage>
</organism>
<keyword evidence="4" id="KW-0963">Cytoplasm</keyword>
<dbReference type="Pfam" id="PF03807">
    <property type="entry name" value="F420_oxidored"/>
    <property type="match status" value="1"/>
</dbReference>
<comment type="catalytic activity">
    <reaction evidence="4">
        <text>L-proline + NADP(+) = (S)-1-pyrroline-5-carboxylate + NADPH + 2 H(+)</text>
        <dbReference type="Rhea" id="RHEA:14109"/>
        <dbReference type="ChEBI" id="CHEBI:15378"/>
        <dbReference type="ChEBI" id="CHEBI:17388"/>
        <dbReference type="ChEBI" id="CHEBI:57783"/>
        <dbReference type="ChEBI" id="CHEBI:58349"/>
        <dbReference type="ChEBI" id="CHEBI:60039"/>
        <dbReference type="EC" id="1.5.1.2"/>
    </reaction>
</comment>
<dbReference type="SUPFAM" id="SSF48179">
    <property type="entry name" value="6-phosphogluconate dehydrogenase C-terminal domain-like"/>
    <property type="match status" value="1"/>
</dbReference>
<dbReference type="UniPathway" id="UPA00098">
    <property type="reaction ID" value="UER00361"/>
</dbReference>
<keyword evidence="4" id="KW-0641">Proline biosynthesis</keyword>
<dbReference type="SUPFAM" id="SSF51735">
    <property type="entry name" value="NAD(P)-binding Rossmann-fold domains"/>
    <property type="match status" value="1"/>
</dbReference>
<comment type="caution">
    <text evidence="7">The sequence shown here is derived from an EMBL/GenBank/DDBJ whole genome shotgun (WGS) entry which is preliminary data.</text>
</comment>
<dbReference type="InterPro" id="IPR029036">
    <property type="entry name" value="P5CR_dimer"/>
</dbReference>
<dbReference type="Proteomes" id="UP000243507">
    <property type="component" value="Unassembled WGS sequence"/>
</dbReference>
<feature type="domain" description="Pyrroline-5-carboxylate reductase dimerisation" evidence="6">
    <location>
        <begin position="149"/>
        <end position="253"/>
    </location>
</feature>
<gene>
    <name evidence="4" type="primary">proC</name>
    <name evidence="7" type="ORF">CLN94_00015</name>
</gene>
<dbReference type="PANTHER" id="PTHR11645">
    <property type="entry name" value="PYRROLINE-5-CARBOXYLATE REDUCTASE"/>
    <property type="match status" value="1"/>
</dbReference>
<dbReference type="InterPro" id="IPR028939">
    <property type="entry name" value="P5C_Rdtase_cat_N"/>
</dbReference>
<evidence type="ECO:0000259" key="6">
    <source>
        <dbReference type="Pfam" id="PF14748"/>
    </source>
</evidence>
<proteinExistence type="inferred from homology"/>
<comment type="similarity">
    <text evidence="1 4">Belongs to the pyrroline-5-carboxylate reductase family.</text>
</comment>
<dbReference type="PANTHER" id="PTHR11645:SF0">
    <property type="entry name" value="PYRROLINE-5-CARBOXYLATE REDUCTASE 3"/>
    <property type="match status" value="1"/>
</dbReference>
<comment type="pathway">
    <text evidence="4">Amino-acid biosynthesis; L-proline biosynthesis; L-proline from L-glutamate 5-semialdehyde: step 1/1.</text>
</comment>
<evidence type="ECO:0000256" key="4">
    <source>
        <dbReference type="HAMAP-Rule" id="MF_01925"/>
    </source>
</evidence>
<dbReference type="GO" id="GO:0055129">
    <property type="term" value="P:L-proline biosynthetic process"/>
    <property type="evidence" value="ECO:0007669"/>
    <property type="project" value="UniProtKB-UniRule"/>
</dbReference>
<keyword evidence="3 4" id="KW-0560">Oxidoreductase</keyword>
<reference evidence="7 8" key="1">
    <citation type="submission" date="2017-09" db="EMBL/GenBank/DDBJ databases">
        <title>A multilocus sequence analysis scheme for characterization of bacteria in the genus Thioclava.</title>
        <authorList>
            <person name="Liu Y."/>
            <person name="Shao Z."/>
        </authorList>
    </citation>
    <scope>NUCLEOTIDE SEQUENCE [LARGE SCALE GENOMIC DNA]</scope>
    <source>
        <strain evidence="7 8">CAU 1312</strain>
    </source>
</reference>
<evidence type="ECO:0000256" key="2">
    <source>
        <dbReference type="ARBA" id="ARBA00022857"/>
    </source>
</evidence>